<evidence type="ECO:0000256" key="12">
    <source>
        <dbReference type="ARBA" id="ARBA00023315"/>
    </source>
</evidence>
<dbReference type="Pfam" id="PF12804">
    <property type="entry name" value="NTP_transf_3"/>
    <property type="match status" value="1"/>
</dbReference>
<comment type="function">
    <text evidence="16 17">Catalyzes the last two sequential reactions in the de novo biosynthetic pathway for UDP-N-acetylglucosamine (UDP-GlcNAc). The C-terminal domain catalyzes the transfer of acetyl group from acetyl coenzyme A to glucosamine-1-phosphate (GlcN-1-P) to produce N-acetylglucosamine-1-phosphate (GlcNAc-1-P), which is converted into UDP-GlcNAc by the transfer of uridine 5-monophosphate (from uridine 5-triphosphate), a reaction catalyzed by the N-terminal domain.</text>
</comment>
<evidence type="ECO:0000256" key="14">
    <source>
        <dbReference type="ARBA" id="ARBA00048247"/>
    </source>
</evidence>
<dbReference type="InterPro" id="IPR011004">
    <property type="entry name" value="Trimer_LpxA-like_sf"/>
</dbReference>
<organism evidence="19 20">
    <name type="scientific">Bifidobacterium aerophilum</name>
    <dbReference type="NCBI Taxonomy" id="1798155"/>
    <lineage>
        <taxon>Bacteria</taxon>
        <taxon>Bacillati</taxon>
        <taxon>Actinomycetota</taxon>
        <taxon>Actinomycetes</taxon>
        <taxon>Bifidobacteriales</taxon>
        <taxon>Bifidobacteriaceae</taxon>
        <taxon>Bifidobacterium</taxon>
    </lineage>
</organism>
<evidence type="ECO:0000256" key="5">
    <source>
        <dbReference type="ARBA" id="ARBA00022695"/>
    </source>
</evidence>
<comment type="pathway">
    <text evidence="17">Nucleotide-sugar biosynthesis; UDP-N-acetyl-alpha-D-glucosamine biosynthesis; N-acetyl-alpha-D-glucosamine 1-phosphate from alpha-D-glucosamine 6-phosphate (route II): step 2/2.</text>
</comment>
<dbReference type="SUPFAM" id="SSF51161">
    <property type="entry name" value="Trimeric LpxA-like enzymes"/>
    <property type="match status" value="1"/>
</dbReference>
<comment type="cofactor">
    <cofactor evidence="17">
        <name>Mg(2+)</name>
        <dbReference type="ChEBI" id="CHEBI:18420"/>
    </cofactor>
    <text evidence="17">Binds 1 Mg(2+) ion per subunit.</text>
</comment>
<comment type="similarity">
    <text evidence="1 17">In the C-terminal section; belongs to the transferase hexapeptide repeat family.</text>
</comment>
<evidence type="ECO:0000256" key="2">
    <source>
        <dbReference type="ARBA" id="ARBA00007947"/>
    </source>
</evidence>
<dbReference type="RefSeq" id="WP_163229959.1">
    <property type="nucleotide sequence ID" value="NZ_WHZW01000005.1"/>
</dbReference>
<feature type="binding site" evidence="17">
    <location>
        <position position="146"/>
    </location>
    <ligand>
        <name>UDP-N-acetyl-alpha-D-glucosamine</name>
        <dbReference type="ChEBI" id="CHEBI:57705"/>
    </ligand>
</feature>
<dbReference type="PANTHER" id="PTHR43584">
    <property type="entry name" value="NUCLEOTIDYL TRANSFERASE"/>
    <property type="match status" value="1"/>
</dbReference>
<dbReference type="InterPro" id="IPR029044">
    <property type="entry name" value="Nucleotide-diphossugar_trans"/>
</dbReference>
<feature type="region of interest" description="Pyrophosphorylase" evidence="17">
    <location>
        <begin position="1"/>
        <end position="235"/>
    </location>
</feature>
<reference evidence="19 20" key="1">
    <citation type="submission" date="2019-10" db="EMBL/GenBank/DDBJ databases">
        <title>Bifidobacterium from non-human primates.</title>
        <authorList>
            <person name="Modesto M."/>
        </authorList>
    </citation>
    <scope>NUCLEOTIDE SEQUENCE [LARGE SCALE GENOMIC DNA]</scope>
    <source>
        <strain evidence="19 20">TRE17</strain>
    </source>
</reference>
<dbReference type="AlphaFoldDB" id="A0A6N9Z383"/>
<dbReference type="GO" id="GO:0000287">
    <property type="term" value="F:magnesium ion binding"/>
    <property type="evidence" value="ECO:0007669"/>
    <property type="project" value="UniProtKB-UniRule"/>
</dbReference>
<dbReference type="NCBIfam" id="TIGR01173">
    <property type="entry name" value="glmU"/>
    <property type="match status" value="1"/>
</dbReference>
<evidence type="ECO:0000256" key="15">
    <source>
        <dbReference type="ARBA" id="ARBA00048493"/>
    </source>
</evidence>
<evidence type="ECO:0000256" key="13">
    <source>
        <dbReference type="ARBA" id="ARBA00023316"/>
    </source>
</evidence>
<feature type="domain" description="MobA-like NTP transferase" evidence="18">
    <location>
        <begin position="6"/>
        <end position="137"/>
    </location>
</feature>
<dbReference type="InterPro" id="IPR038009">
    <property type="entry name" value="GlmU_C_LbH"/>
</dbReference>
<dbReference type="PANTHER" id="PTHR43584:SF3">
    <property type="entry name" value="BIFUNCTIONAL PROTEIN GLMU"/>
    <property type="match status" value="1"/>
</dbReference>
<feature type="binding site" evidence="17">
    <location>
        <position position="382"/>
    </location>
    <ligand>
        <name>UDP-N-acetyl-alpha-D-glucosamine</name>
        <dbReference type="ChEBI" id="CHEBI:57705"/>
    </ligand>
</feature>
<dbReference type="InterPro" id="IPR050065">
    <property type="entry name" value="GlmU-like"/>
</dbReference>
<dbReference type="UniPathway" id="UPA00113">
    <property type="reaction ID" value="UER00532"/>
</dbReference>
<feature type="active site" description="Proton acceptor" evidence="17">
    <location>
        <position position="368"/>
    </location>
</feature>
<dbReference type="GO" id="GO:0003977">
    <property type="term" value="F:UDP-N-acetylglucosamine diphosphorylase activity"/>
    <property type="evidence" value="ECO:0007669"/>
    <property type="project" value="UniProtKB-UniRule"/>
</dbReference>
<dbReference type="GO" id="GO:0005737">
    <property type="term" value="C:cytoplasm"/>
    <property type="evidence" value="ECO:0007669"/>
    <property type="project" value="UniProtKB-SubCell"/>
</dbReference>
<comment type="pathway">
    <text evidence="17">Bacterial outer membrane biogenesis; LPS lipid A biosynthesis.</text>
</comment>
<comment type="subcellular location">
    <subcellularLocation>
        <location evidence="17">Cytoplasm</location>
    </subcellularLocation>
</comment>
<evidence type="ECO:0000256" key="7">
    <source>
        <dbReference type="ARBA" id="ARBA00022737"/>
    </source>
</evidence>
<comment type="catalytic activity">
    <reaction evidence="14 17">
        <text>alpha-D-glucosamine 1-phosphate + acetyl-CoA = N-acetyl-alpha-D-glucosamine 1-phosphate + CoA + H(+)</text>
        <dbReference type="Rhea" id="RHEA:13725"/>
        <dbReference type="ChEBI" id="CHEBI:15378"/>
        <dbReference type="ChEBI" id="CHEBI:57287"/>
        <dbReference type="ChEBI" id="CHEBI:57288"/>
        <dbReference type="ChEBI" id="CHEBI:57776"/>
        <dbReference type="ChEBI" id="CHEBI:58516"/>
        <dbReference type="EC" id="2.3.1.157"/>
    </reaction>
</comment>
<keyword evidence="11 17" id="KW-0511">Multifunctional enzyme</keyword>
<dbReference type="GO" id="GO:0071555">
    <property type="term" value="P:cell wall organization"/>
    <property type="evidence" value="ECO:0007669"/>
    <property type="project" value="UniProtKB-KW"/>
</dbReference>
<evidence type="ECO:0000256" key="10">
    <source>
        <dbReference type="ARBA" id="ARBA00022984"/>
    </source>
</evidence>
<keyword evidence="6 17" id="KW-0479">Metal-binding</keyword>
<dbReference type="GO" id="GO:0019134">
    <property type="term" value="F:glucosamine-1-phosphate N-acetyltransferase activity"/>
    <property type="evidence" value="ECO:0007669"/>
    <property type="project" value="UniProtKB-UniRule"/>
</dbReference>
<dbReference type="CDD" id="cd03353">
    <property type="entry name" value="LbH_GlmU_C"/>
    <property type="match status" value="1"/>
</dbReference>
<dbReference type="GO" id="GO:0000902">
    <property type="term" value="P:cell morphogenesis"/>
    <property type="evidence" value="ECO:0007669"/>
    <property type="project" value="UniProtKB-UniRule"/>
</dbReference>
<feature type="binding site" evidence="17">
    <location>
        <position position="428"/>
    </location>
    <ligand>
        <name>acetyl-CoA</name>
        <dbReference type="ChEBI" id="CHEBI:57288"/>
    </ligand>
</feature>
<feature type="binding site" evidence="17">
    <location>
        <begin position="81"/>
        <end position="82"/>
    </location>
    <ligand>
        <name>UDP-N-acetyl-alpha-D-glucosamine</name>
        <dbReference type="ChEBI" id="CHEBI:57705"/>
    </ligand>
</feature>
<keyword evidence="5 17" id="KW-0548">Nucleotidyltransferase</keyword>
<feature type="binding site" evidence="17">
    <location>
        <begin position="391"/>
        <end position="392"/>
    </location>
    <ligand>
        <name>acetyl-CoA</name>
        <dbReference type="ChEBI" id="CHEBI:57288"/>
    </ligand>
</feature>
<comment type="pathway">
    <text evidence="17">Nucleotide-sugar biosynthesis; UDP-N-acetyl-alpha-D-glucosamine biosynthesis; UDP-N-acetyl-alpha-D-glucosamine from N-acetyl-alpha-D-glucosamine 1-phosphate: step 1/1.</text>
</comment>
<keyword evidence="10 17" id="KW-0573">Peptidoglycan synthesis</keyword>
<dbReference type="Gene3D" id="3.90.550.10">
    <property type="entry name" value="Spore Coat Polysaccharide Biosynthesis Protein SpsA, Chain A"/>
    <property type="match status" value="1"/>
</dbReference>
<feature type="binding site" evidence="17">
    <location>
        <position position="338"/>
    </location>
    <ligand>
        <name>UDP-N-acetyl-alpha-D-glucosamine</name>
        <dbReference type="ChEBI" id="CHEBI:57705"/>
    </ligand>
</feature>
<feature type="binding site" evidence="17">
    <location>
        <position position="233"/>
    </location>
    <ligand>
        <name>Mg(2+)</name>
        <dbReference type="ChEBI" id="CHEBI:18420"/>
    </ligand>
</feature>
<feature type="binding site" evidence="17">
    <location>
        <position position="161"/>
    </location>
    <ligand>
        <name>UDP-N-acetyl-alpha-D-glucosamine</name>
        <dbReference type="ChEBI" id="CHEBI:57705"/>
    </ligand>
</feature>
<accession>A0A6N9Z383</accession>
<comment type="catalytic activity">
    <reaction evidence="15 17">
        <text>N-acetyl-alpha-D-glucosamine 1-phosphate + UTP + H(+) = UDP-N-acetyl-alpha-D-glucosamine + diphosphate</text>
        <dbReference type="Rhea" id="RHEA:13509"/>
        <dbReference type="ChEBI" id="CHEBI:15378"/>
        <dbReference type="ChEBI" id="CHEBI:33019"/>
        <dbReference type="ChEBI" id="CHEBI:46398"/>
        <dbReference type="ChEBI" id="CHEBI:57705"/>
        <dbReference type="ChEBI" id="CHEBI:57776"/>
        <dbReference type="EC" id="2.7.7.23"/>
    </reaction>
</comment>
<dbReference type="EC" id="2.3.1.157" evidence="17"/>
<evidence type="ECO:0000313" key="20">
    <source>
        <dbReference type="Proteomes" id="UP000469194"/>
    </source>
</evidence>
<dbReference type="GO" id="GO:0008360">
    <property type="term" value="P:regulation of cell shape"/>
    <property type="evidence" value="ECO:0007669"/>
    <property type="project" value="UniProtKB-KW"/>
</dbReference>
<keyword evidence="4 17" id="KW-0808">Transferase</keyword>
<dbReference type="HAMAP" id="MF_01631">
    <property type="entry name" value="GlmU"/>
    <property type="match status" value="1"/>
</dbReference>
<proteinExistence type="inferred from homology"/>
<dbReference type="GO" id="GO:0016020">
    <property type="term" value="C:membrane"/>
    <property type="evidence" value="ECO:0007669"/>
    <property type="project" value="GOC"/>
</dbReference>
<gene>
    <name evidence="17 19" type="primary">glmU</name>
    <name evidence="19" type="ORF">GFD25_03285</name>
</gene>
<comment type="subunit">
    <text evidence="17">Homotrimer.</text>
</comment>
<comment type="similarity">
    <text evidence="2 17">In the N-terminal section; belongs to the N-acetylglucosamine-1-phosphate uridyltransferase family.</text>
</comment>
<feature type="binding site" evidence="17">
    <location>
        <position position="356"/>
    </location>
    <ligand>
        <name>UDP-N-acetyl-alpha-D-glucosamine</name>
        <dbReference type="ChEBI" id="CHEBI:57705"/>
    </ligand>
</feature>
<evidence type="ECO:0000313" key="19">
    <source>
        <dbReference type="EMBL" id="NEG89048.1"/>
    </source>
</evidence>
<evidence type="ECO:0000256" key="1">
    <source>
        <dbReference type="ARBA" id="ARBA00007707"/>
    </source>
</evidence>
<dbReference type="NCBIfam" id="NF010932">
    <property type="entry name" value="PRK14352.1"/>
    <property type="match status" value="1"/>
</dbReference>
<keyword evidence="20" id="KW-1185">Reference proteome</keyword>
<dbReference type="UniPathway" id="UPA00973"/>
<evidence type="ECO:0000256" key="4">
    <source>
        <dbReference type="ARBA" id="ARBA00022679"/>
    </source>
</evidence>
<feature type="binding site" evidence="17">
    <location>
        <position position="371"/>
    </location>
    <ligand>
        <name>UDP-N-acetyl-alpha-D-glucosamine</name>
        <dbReference type="ChEBI" id="CHEBI:57705"/>
    </ligand>
</feature>
<feature type="binding site" evidence="17">
    <location>
        <position position="23"/>
    </location>
    <ligand>
        <name>UDP-N-acetyl-alpha-D-glucosamine</name>
        <dbReference type="ChEBI" id="CHEBI:57705"/>
    </ligand>
</feature>
<keyword evidence="7 17" id="KW-0677">Repeat</keyword>
<dbReference type="GO" id="GO:0009245">
    <property type="term" value="P:lipid A biosynthetic process"/>
    <property type="evidence" value="ECO:0007669"/>
    <property type="project" value="UniProtKB-UniRule"/>
</dbReference>
<keyword evidence="8 17" id="KW-0460">Magnesium</keyword>
<dbReference type="GO" id="GO:0009252">
    <property type="term" value="P:peptidoglycan biosynthetic process"/>
    <property type="evidence" value="ECO:0007669"/>
    <property type="project" value="UniProtKB-UniRule"/>
</dbReference>
<keyword evidence="9 17" id="KW-0133">Cell shape</keyword>
<evidence type="ECO:0000259" key="18">
    <source>
        <dbReference type="Pfam" id="PF12804"/>
    </source>
</evidence>
<keyword evidence="12 17" id="KW-0012">Acyltransferase</keyword>
<feature type="binding site" evidence="17">
    <location>
        <position position="109"/>
    </location>
    <ligand>
        <name>Mg(2+)</name>
        <dbReference type="ChEBI" id="CHEBI:18420"/>
    </ligand>
</feature>
<dbReference type="Gene3D" id="2.160.10.10">
    <property type="entry name" value="Hexapeptide repeat proteins"/>
    <property type="match status" value="1"/>
</dbReference>
<evidence type="ECO:0000256" key="8">
    <source>
        <dbReference type="ARBA" id="ARBA00022842"/>
    </source>
</evidence>
<dbReference type="InterPro" id="IPR005882">
    <property type="entry name" value="Bifunctional_GlmU"/>
</dbReference>
<feature type="region of interest" description="Linker" evidence="17">
    <location>
        <begin position="236"/>
        <end position="256"/>
    </location>
</feature>
<feature type="binding site" evidence="17">
    <location>
        <position position="233"/>
    </location>
    <ligand>
        <name>UDP-N-acetyl-alpha-D-glucosamine</name>
        <dbReference type="ChEBI" id="CHEBI:57705"/>
    </ligand>
</feature>
<evidence type="ECO:0000256" key="9">
    <source>
        <dbReference type="ARBA" id="ARBA00022960"/>
    </source>
</evidence>
<dbReference type="SUPFAM" id="SSF53448">
    <property type="entry name" value="Nucleotide-diphospho-sugar transferases"/>
    <property type="match status" value="1"/>
</dbReference>
<keyword evidence="13 17" id="KW-0961">Cell wall biogenesis/degradation</keyword>
<feature type="binding site" evidence="17">
    <location>
        <position position="76"/>
    </location>
    <ligand>
        <name>UDP-N-acetyl-alpha-D-glucosamine</name>
        <dbReference type="ChEBI" id="CHEBI:57705"/>
    </ligand>
</feature>
<keyword evidence="3 17" id="KW-0963">Cytoplasm</keyword>
<evidence type="ECO:0000256" key="11">
    <source>
        <dbReference type="ARBA" id="ARBA00023268"/>
    </source>
</evidence>
<feature type="binding site" evidence="17">
    <location>
        <begin position="9"/>
        <end position="12"/>
    </location>
    <ligand>
        <name>UDP-N-acetyl-alpha-D-glucosamine</name>
        <dbReference type="ChEBI" id="CHEBI:57705"/>
    </ligand>
</feature>
<dbReference type="Proteomes" id="UP000469194">
    <property type="component" value="Unassembled WGS sequence"/>
</dbReference>
<comment type="caution">
    <text evidence="19">The sequence shown here is derived from an EMBL/GenBank/DDBJ whole genome shotgun (WGS) entry which is preliminary data.</text>
</comment>
<dbReference type="EC" id="2.7.7.23" evidence="17"/>
<protein>
    <recommendedName>
        <fullName evidence="17">Bifunctional protein GlmU</fullName>
    </recommendedName>
    <domain>
        <recommendedName>
            <fullName evidence="17">UDP-N-acetylglucosamine pyrophosphorylase</fullName>
            <ecNumber evidence="17">2.7.7.23</ecNumber>
        </recommendedName>
        <alternativeName>
            <fullName evidence="17">N-acetylglucosamine-1-phosphate uridyltransferase</fullName>
        </alternativeName>
    </domain>
    <domain>
        <recommendedName>
            <fullName evidence="17">Glucosamine-1-phosphate N-acetyltransferase</fullName>
            <ecNumber evidence="17">2.3.1.157</ecNumber>
        </recommendedName>
    </domain>
</protein>
<evidence type="ECO:0000256" key="17">
    <source>
        <dbReference type="HAMAP-Rule" id="MF_01631"/>
    </source>
</evidence>
<comment type="caution">
    <text evidence="17">Lacks conserved residue(s) required for the propagation of feature annotation.</text>
</comment>
<feature type="binding site" evidence="17">
    <location>
        <position position="176"/>
    </location>
    <ligand>
        <name>UDP-N-acetyl-alpha-D-glucosamine</name>
        <dbReference type="ChEBI" id="CHEBI:57705"/>
    </ligand>
</feature>
<evidence type="ECO:0000256" key="16">
    <source>
        <dbReference type="ARBA" id="ARBA00049628"/>
    </source>
</evidence>
<name>A0A6N9Z383_9BIFI</name>
<dbReference type="InterPro" id="IPR025877">
    <property type="entry name" value="MobA-like_NTP_Trfase"/>
</dbReference>
<evidence type="ECO:0000256" key="3">
    <source>
        <dbReference type="ARBA" id="ARBA00022490"/>
    </source>
</evidence>
<sequence>MALSAAIILAAGEGTRMRSANPKVLHTFAGKTFLNRVMDSVAALEPDTLAVVVHYQAERVAAAARSYHADVEIVNQDDIPGTGRAVQCAMAQLSAERKLDGYVLIAASDMPLLDSETLRGLISFHEASGNGATVLTTILDDPTGYGRIIRDRDGHVLRIVEQRDANRSELAVQEVNTSVYVFDAAVLAKAIAGLKNNNAQGEFYLTDALETAKEAGNVGAFAAPDPLSVEGVNDRVQLAALSREHNRRVCEAWMRSGVTILDPDTTWIEDDVVLSRDVTVLPGSFLQGHTTVGEAAVIGPYTTLIDATIDAEAVVERSRVQESHIGRAANIGPWTYLRAGNDLGEESKAGAFVEMKKAHIGNGTKVPHLSYMGDATLGDHTNVGGGTITANYDGVHKNKTRIGSGAHIGAGNLLVAPVEVGDNVTSGAGSVIRHAVPDDTMVYSENTQHNVEGWKPKWER</sequence>
<evidence type="ECO:0000256" key="6">
    <source>
        <dbReference type="ARBA" id="ARBA00022723"/>
    </source>
</evidence>
<dbReference type="EMBL" id="WHZW01000005">
    <property type="protein sequence ID" value="NEG89048.1"/>
    <property type="molecule type" value="Genomic_DNA"/>
</dbReference>
<dbReference type="GO" id="GO:0006048">
    <property type="term" value="P:UDP-N-acetylglucosamine biosynthetic process"/>
    <property type="evidence" value="ECO:0007669"/>
    <property type="project" value="UniProtKB-UniPathway"/>
</dbReference>
<feature type="region of interest" description="N-acetyltransferase" evidence="17">
    <location>
        <begin position="257"/>
        <end position="460"/>
    </location>
</feature>
<dbReference type="CDD" id="cd02540">
    <property type="entry name" value="GT2_GlmU_N_bac"/>
    <property type="match status" value="1"/>
</dbReference>